<evidence type="ECO:0008006" key="3">
    <source>
        <dbReference type="Google" id="ProtNLM"/>
    </source>
</evidence>
<comment type="caution">
    <text evidence="1">The sequence shown here is derived from an EMBL/GenBank/DDBJ whole genome shotgun (WGS) entry which is preliminary data.</text>
</comment>
<dbReference type="Gene3D" id="2.60.120.620">
    <property type="entry name" value="q2cbj1_9rhob like domain"/>
    <property type="match status" value="1"/>
</dbReference>
<dbReference type="AlphaFoldDB" id="A0A2S9YXL5"/>
<evidence type="ECO:0000313" key="2">
    <source>
        <dbReference type="Proteomes" id="UP000238823"/>
    </source>
</evidence>
<accession>A0A2S9YXL5</accession>
<name>A0A2S9YXL5_9BACT</name>
<sequence length="49" mass="5140">MYDPPAHAAVPSELGCAIAFPAYVPHEVAPVTRGVRHALTAWAVGPPFT</sequence>
<reference evidence="1 2" key="1">
    <citation type="submission" date="2018-03" db="EMBL/GenBank/DDBJ databases">
        <title>Draft Genome Sequences of the Obligatory Marine Myxobacteria Enhygromyxa salina SWB007.</title>
        <authorList>
            <person name="Poehlein A."/>
            <person name="Moghaddam J.A."/>
            <person name="Harms H."/>
            <person name="Alanjari M."/>
            <person name="Koenig G.M."/>
            <person name="Daniel R."/>
            <person name="Schaeberle T.F."/>
        </authorList>
    </citation>
    <scope>NUCLEOTIDE SEQUENCE [LARGE SCALE GENOMIC DNA]</scope>
    <source>
        <strain evidence="1 2">SWB007</strain>
    </source>
</reference>
<gene>
    <name evidence="1" type="ORF">ENSA7_05670</name>
</gene>
<evidence type="ECO:0000313" key="1">
    <source>
        <dbReference type="EMBL" id="PRQ09812.1"/>
    </source>
</evidence>
<organism evidence="1 2">
    <name type="scientific">Enhygromyxa salina</name>
    <dbReference type="NCBI Taxonomy" id="215803"/>
    <lineage>
        <taxon>Bacteria</taxon>
        <taxon>Pseudomonadati</taxon>
        <taxon>Myxococcota</taxon>
        <taxon>Polyangia</taxon>
        <taxon>Nannocystales</taxon>
        <taxon>Nannocystaceae</taxon>
        <taxon>Enhygromyxa</taxon>
    </lineage>
</organism>
<protein>
    <recommendedName>
        <fullName evidence="3">Prolyl 4-hydroxylase alpha subunit Fe(2+) 2OG dioxygenase domain-containing protein</fullName>
    </recommendedName>
</protein>
<dbReference type="Proteomes" id="UP000238823">
    <property type="component" value="Unassembled WGS sequence"/>
</dbReference>
<proteinExistence type="predicted"/>
<dbReference type="EMBL" id="PVNL01000013">
    <property type="protein sequence ID" value="PRQ09812.1"/>
    <property type="molecule type" value="Genomic_DNA"/>
</dbReference>